<dbReference type="Pfam" id="PF01764">
    <property type="entry name" value="Lipase_3"/>
    <property type="match status" value="1"/>
</dbReference>
<dbReference type="PANTHER" id="PTHR45908">
    <property type="entry name" value="PROTEIN CBG11750-RELATED"/>
    <property type="match status" value="1"/>
</dbReference>
<name>A0A0H5R9I3_9EUKA</name>
<evidence type="ECO:0000259" key="1">
    <source>
        <dbReference type="Pfam" id="PF01764"/>
    </source>
</evidence>
<dbReference type="SUPFAM" id="SSF53474">
    <property type="entry name" value="alpha/beta-Hydrolases"/>
    <property type="match status" value="1"/>
</dbReference>
<dbReference type="InterPro" id="IPR002921">
    <property type="entry name" value="Fungal_lipase-type"/>
</dbReference>
<dbReference type="AlphaFoldDB" id="A0A0H5R9I3"/>
<accession>A0A0H5R9I3</accession>
<feature type="domain" description="Fungal lipase-type" evidence="1">
    <location>
        <begin position="2"/>
        <end position="89"/>
    </location>
</feature>
<organism evidence="2">
    <name type="scientific">Spongospora subterranea</name>
    <dbReference type="NCBI Taxonomy" id="70186"/>
    <lineage>
        <taxon>Eukaryota</taxon>
        <taxon>Sar</taxon>
        <taxon>Rhizaria</taxon>
        <taxon>Endomyxa</taxon>
        <taxon>Phytomyxea</taxon>
        <taxon>Plasmodiophorida</taxon>
        <taxon>Plasmodiophoridae</taxon>
        <taxon>Spongospora</taxon>
    </lineage>
</organism>
<dbReference type="Gene3D" id="3.40.50.1820">
    <property type="entry name" value="alpha/beta hydrolase"/>
    <property type="match status" value="1"/>
</dbReference>
<proteinExistence type="predicted"/>
<reference evidence="2" key="1">
    <citation type="submission" date="2015-04" db="EMBL/GenBank/DDBJ databases">
        <title>The genome sequence of the plant pathogenic Rhizarian Plasmodiophora brassicae reveals insights in its biotrophic life cycle and the origin of chitin synthesis.</title>
        <authorList>
            <person name="Schwelm A."/>
            <person name="Fogelqvist J."/>
            <person name="Knaust A."/>
            <person name="Julke S."/>
            <person name="Lilja T."/>
            <person name="Dhandapani V."/>
            <person name="Bonilla-Rosso G."/>
            <person name="Karlsson M."/>
            <person name="Shevchenko A."/>
            <person name="Choi S.R."/>
            <person name="Kim H.G."/>
            <person name="Park J.Y."/>
            <person name="Lim Y.P."/>
            <person name="Ludwig-Muller J."/>
            <person name="Dixelius C."/>
        </authorList>
    </citation>
    <scope>NUCLEOTIDE SEQUENCE</scope>
    <source>
        <tissue evidence="2">Potato root galls</tissue>
    </source>
</reference>
<sequence length="171" mass="18929">MQIRPVIATLLQDIADPVFVITGHSLGGATAIIAAVSLLDLVSNPVIYTFGGPRVGNLAFVNHVQSQKELTLFRVVHNHDVVVHVPPCTWSLSSSTCDGEGYPRHIPVEVLYNHDMTRYKVCNMQDGEDITCAASFSRISYSIREHLTYFDVNFNNQKAILLPDANQFSTL</sequence>
<dbReference type="GO" id="GO:0006629">
    <property type="term" value="P:lipid metabolic process"/>
    <property type="evidence" value="ECO:0007669"/>
    <property type="project" value="InterPro"/>
</dbReference>
<evidence type="ECO:0000313" key="2">
    <source>
        <dbReference type="EMBL" id="CRZ10337.1"/>
    </source>
</evidence>
<protein>
    <recommendedName>
        <fullName evidence="1">Fungal lipase-type domain-containing protein</fullName>
    </recommendedName>
</protein>
<dbReference type="InterPro" id="IPR029058">
    <property type="entry name" value="AB_hydrolase_fold"/>
</dbReference>
<dbReference type="EMBL" id="HACM01009895">
    <property type="protein sequence ID" value="CRZ10337.1"/>
    <property type="molecule type" value="Transcribed_RNA"/>
</dbReference>